<feature type="transmembrane region" description="Helical" evidence="5">
    <location>
        <begin position="63"/>
        <end position="83"/>
    </location>
</feature>
<protein>
    <submittedName>
        <fullName evidence="6">Phage holin family protein</fullName>
    </submittedName>
</protein>
<name>A0A926EUC9_9FIRM</name>
<keyword evidence="3 5" id="KW-1133">Transmembrane helix</keyword>
<feature type="transmembrane region" description="Helical" evidence="5">
    <location>
        <begin position="30"/>
        <end position="51"/>
    </location>
</feature>
<keyword evidence="2 5" id="KW-0812">Transmembrane</keyword>
<evidence type="ECO:0000256" key="4">
    <source>
        <dbReference type="ARBA" id="ARBA00023136"/>
    </source>
</evidence>
<sequence>MNNTRTIFNTIIATLGIYITWLFGSWDIAIQVLVAFMIIDYVTGVIVAYINGEVDSRIGFKGILKKVLILIALIVGVLLDRLVGIEWTFRTVVCYFFIGNEGWSILENIGKTGLPIPERLKDGLAQLKSEEGGNIDEFR</sequence>
<evidence type="ECO:0000256" key="5">
    <source>
        <dbReference type="SAM" id="Phobius"/>
    </source>
</evidence>
<evidence type="ECO:0000256" key="3">
    <source>
        <dbReference type="ARBA" id="ARBA00022989"/>
    </source>
</evidence>
<dbReference type="InterPro" id="IPR006480">
    <property type="entry name" value="Phage_holin_4_1"/>
</dbReference>
<evidence type="ECO:0000256" key="2">
    <source>
        <dbReference type="ARBA" id="ARBA00022692"/>
    </source>
</evidence>
<gene>
    <name evidence="6" type="ORF">H8707_09185</name>
</gene>
<dbReference type="RefSeq" id="WP_262429869.1">
    <property type="nucleotide sequence ID" value="NZ_JACRTG010000020.1"/>
</dbReference>
<feature type="transmembrane region" description="Helical" evidence="5">
    <location>
        <begin position="7"/>
        <end position="24"/>
    </location>
</feature>
<evidence type="ECO:0000313" key="6">
    <source>
        <dbReference type="EMBL" id="MBC8588413.1"/>
    </source>
</evidence>
<dbReference type="GO" id="GO:0016020">
    <property type="term" value="C:membrane"/>
    <property type="evidence" value="ECO:0007669"/>
    <property type="project" value="UniProtKB-SubCell"/>
</dbReference>
<dbReference type="Proteomes" id="UP000601171">
    <property type="component" value="Unassembled WGS sequence"/>
</dbReference>
<keyword evidence="7" id="KW-1185">Reference proteome</keyword>
<comment type="subcellular location">
    <subcellularLocation>
        <location evidence="1">Membrane</location>
        <topology evidence="1">Multi-pass membrane protein</topology>
    </subcellularLocation>
</comment>
<evidence type="ECO:0000313" key="7">
    <source>
        <dbReference type="Proteomes" id="UP000601171"/>
    </source>
</evidence>
<comment type="caution">
    <text evidence="6">The sequence shown here is derived from an EMBL/GenBank/DDBJ whole genome shotgun (WGS) entry which is preliminary data.</text>
</comment>
<dbReference type="Pfam" id="PF05105">
    <property type="entry name" value="Phage_holin_4_1"/>
    <property type="match status" value="1"/>
</dbReference>
<dbReference type="EMBL" id="JACRTG010000020">
    <property type="protein sequence ID" value="MBC8588413.1"/>
    <property type="molecule type" value="Genomic_DNA"/>
</dbReference>
<organism evidence="6 7">
    <name type="scientific">Paratissierella segnis</name>
    <dbReference type="NCBI Taxonomy" id="2763679"/>
    <lineage>
        <taxon>Bacteria</taxon>
        <taxon>Bacillati</taxon>
        <taxon>Bacillota</taxon>
        <taxon>Tissierellia</taxon>
        <taxon>Tissierellales</taxon>
        <taxon>Tissierellaceae</taxon>
        <taxon>Paratissierella</taxon>
    </lineage>
</organism>
<accession>A0A926EUC9</accession>
<dbReference type="AlphaFoldDB" id="A0A926EUC9"/>
<dbReference type="NCBIfam" id="TIGR01593">
    <property type="entry name" value="holin_tox_secr"/>
    <property type="match status" value="1"/>
</dbReference>
<evidence type="ECO:0000256" key="1">
    <source>
        <dbReference type="ARBA" id="ARBA00004141"/>
    </source>
</evidence>
<keyword evidence="4 5" id="KW-0472">Membrane</keyword>
<proteinExistence type="predicted"/>
<reference evidence="6" key="1">
    <citation type="submission" date="2020-08" db="EMBL/GenBank/DDBJ databases">
        <title>Genome public.</title>
        <authorList>
            <person name="Liu C."/>
            <person name="Sun Q."/>
        </authorList>
    </citation>
    <scope>NUCLEOTIDE SEQUENCE</scope>
    <source>
        <strain evidence="6">BX21</strain>
    </source>
</reference>